<feature type="transmembrane region" description="Helical" evidence="3">
    <location>
        <begin position="22"/>
        <end position="43"/>
    </location>
</feature>
<evidence type="ECO:0000313" key="5">
    <source>
        <dbReference type="EMBL" id="GIG19700.1"/>
    </source>
</evidence>
<dbReference type="NCBIfam" id="TIGR00350">
    <property type="entry name" value="lytR_cpsA_psr"/>
    <property type="match status" value="1"/>
</dbReference>
<evidence type="ECO:0000259" key="4">
    <source>
        <dbReference type="Pfam" id="PF03816"/>
    </source>
</evidence>
<sequence length="415" mass="42790">MSAPTQPPSHARGGRGVRTVRVVALVLVGSVAFAGAAAGAVWWRLQSNIETLDTAGLLGDDRPSPSSSATAADPADVHAGSPVNLLLLGSDDRRGANAEIGGADEGMRSDTTVVAHISADRTQVVLASIPRDSLVDIPSCTMTDGSTSPALSDAPFNKAFATGWDHGGDVASAAACAWKTVESTTGVRVDGVMVVDFAGFQTMVDAIGGVPMCLAQDYDDEKTGLHVTAGQHTFDGPTALQFARAREDIGDGSDLGRIGRQQDFLAATAREVLSRDVLTSAPALLSFADAATRSLSASTGFDRLTDLVGLGRSLQHVGSDQIVFVMTPVVDSTRQRYKVEWTSEATTLWARIAADEPVGREVPTSVPALTPTSAGTAPPATSPPATTTAPPQAPADAWEPRSGVKTSADDTSVCG</sequence>
<evidence type="ECO:0000256" key="3">
    <source>
        <dbReference type="SAM" id="Phobius"/>
    </source>
</evidence>
<evidence type="ECO:0000256" key="2">
    <source>
        <dbReference type="SAM" id="MobiDB-lite"/>
    </source>
</evidence>
<dbReference type="PANTHER" id="PTHR33392">
    <property type="entry name" value="POLYISOPRENYL-TEICHOIC ACID--PEPTIDOGLYCAN TEICHOIC ACID TRANSFERASE TAGU"/>
    <property type="match status" value="1"/>
</dbReference>
<dbReference type="RefSeq" id="WP_203747908.1">
    <property type="nucleotide sequence ID" value="NZ_BONK01000001.1"/>
</dbReference>
<dbReference type="EMBL" id="BONK01000001">
    <property type="protein sequence ID" value="GIG19700.1"/>
    <property type="molecule type" value="Genomic_DNA"/>
</dbReference>
<feature type="domain" description="Cell envelope-related transcriptional attenuator" evidence="4">
    <location>
        <begin position="108"/>
        <end position="272"/>
    </location>
</feature>
<dbReference type="InterPro" id="IPR004474">
    <property type="entry name" value="LytR_CpsA_psr"/>
</dbReference>
<keyword evidence="3" id="KW-0472">Membrane</keyword>
<dbReference type="Gene3D" id="3.40.630.190">
    <property type="entry name" value="LCP protein"/>
    <property type="match status" value="1"/>
</dbReference>
<keyword evidence="6" id="KW-1185">Reference proteome</keyword>
<gene>
    <name evidence="5" type="ORF">Cch01nite_04240</name>
</gene>
<dbReference type="AlphaFoldDB" id="A0A919TXQ8"/>
<feature type="region of interest" description="Disordered" evidence="2">
    <location>
        <begin position="360"/>
        <end position="415"/>
    </location>
</feature>
<dbReference type="Proteomes" id="UP000632740">
    <property type="component" value="Unassembled WGS sequence"/>
</dbReference>
<evidence type="ECO:0000313" key="6">
    <source>
        <dbReference type="Proteomes" id="UP000632740"/>
    </source>
</evidence>
<organism evidence="5 6">
    <name type="scientific">Cellulomonas chitinilytica</name>
    <dbReference type="NCBI Taxonomy" id="398759"/>
    <lineage>
        <taxon>Bacteria</taxon>
        <taxon>Bacillati</taxon>
        <taxon>Actinomycetota</taxon>
        <taxon>Actinomycetes</taxon>
        <taxon>Micrococcales</taxon>
        <taxon>Cellulomonadaceae</taxon>
        <taxon>Cellulomonas</taxon>
    </lineage>
</organism>
<dbReference type="Pfam" id="PF03816">
    <property type="entry name" value="LytR_cpsA_psr"/>
    <property type="match status" value="1"/>
</dbReference>
<comment type="caution">
    <text evidence="5">The sequence shown here is derived from an EMBL/GenBank/DDBJ whole genome shotgun (WGS) entry which is preliminary data.</text>
</comment>
<evidence type="ECO:0000256" key="1">
    <source>
        <dbReference type="ARBA" id="ARBA00006068"/>
    </source>
</evidence>
<dbReference type="InterPro" id="IPR050922">
    <property type="entry name" value="LytR/CpsA/Psr_CW_biosynth"/>
</dbReference>
<protein>
    <submittedName>
        <fullName evidence="5">Transcriptional regulator</fullName>
    </submittedName>
</protein>
<feature type="region of interest" description="Disordered" evidence="2">
    <location>
        <begin position="56"/>
        <end position="77"/>
    </location>
</feature>
<keyword evidence="3" id="KW-0812">Transmembrane</keyword>
<reference evidence="5" key="1">
    <citation type="submission" date="2021-01" db="EMBL/GenBank/DDBJ databases">
        <title>Whole genome shotgun sequence of Cellulomonas chitinilytica NBRC 110799.</title>
        <authorList>
            <person name="Komaki H."/>
            <person name="Tamura T."/>
        </authorList>
    </citation>
    <scope>NUCLEOTIDE SEQUENCE</scope>
    <source>
        <strain evidence="5">NBRC 110799</strain>
    </source>
</reference>
<feature type="compositionally biased region" description="Low complexity" evidence="2">
    <location>
        <begin position="367"/>
        <end position="397"/>
    </location>
</feature>
<accession>A0A919TXQ8</accession>
<name>A0A919TXQ8_9CELL</name>
<dbReference type="PANTHER" id="PTHR33392:SF6">
    <property type="entry name" value="POLYISOPRENYL-TEICHOIC ACID--PEPTIDOGLYCAN TEICHOIC ACID TRANSFERASE TAGU"/>
    <property type="match status" value="1"/>
</dbReference>
<keyword evidence="3" id="KW-1133">Transmembrane helix</keyword>
<proteinExistence type="inferred from homology"/>
<comment type="similarity">
    <text evidence="1">Belongs to the LytR/CpsA/Psr (LCP) family.</text>
</comment>
<feature type="compositionally biased region" description="Low complexity" evidence="2">
    <location>
        <begin position="64"/>
        <end position="74"/>
    </location>
</feature>